<evidence type="ECO:0000256" key="1">
    <source>
        <dbReference type="SAM" id="SignalP"/>
    </source>
</evidence>
<dbReference type="Proteomes" id="UP000822688">
    <property type="component" value="Chromosome V"/>
</dbReference>
<evidence type="ECO:0000313" key="3">
    <source>
        <dbReference type="Proteomes" id="UP000822688"/>
    </source>
</evidence>
<sequence>MAVLLSSLLRILVGKMFVIHMKSIYHTLCEVKVFLTRIQARRRGVRSIGSNSVLFPFNVGVVRALICRSFLDLVYIPSLD</sequence>
<evidence type="ECO:0008006" key="4">
    <source>
        <dbReference type="Google" id="ProtNLM"/>
    </source>
</evidence>
<evidence type="ECO:0000313" key="2">
    <source>
        <dbReference type="EMBL" id="KAG0573458.1"/>
    </source>
</evidence>
<gene>
    <name evidence="2" type="ORF">KC19_VG180000</name>
</gene>
<proteinExistence type="predicted"/>
<feature type="signal peptide" evidence="1">
    <location>
        <begin position="1"/>
        <end position="16"/>
    </location>
</feature>
<name>A0A8T0HSD3_CERPU</name>
<dbReference type="EMBL" id="CM026426">
    <property type="protein sequence ID" value="KAG0573458.1"/>
    <property type="molecule type" value="Genomic_DNA"/>
</dbReference>
<reference evidence="2" key="1">
    <citation type="submission" date="2020-06" db="EMBL/GenBank/DDBJ databases">
        <title>WGS assembly of Ceratodon purpureus strain R40.</title>
        <authorList>
            <person name="Carey S.B."/>
            <person name="Jenkins J."/>
            <person name="Shu S."/>
            <person name="Lovell J.T."/>
            <person name="Sreedasyam A."/>
            <person name="Maumus F."/>
            <person name="Tiley G.P."/>
            <person name="Fernandez-Pozo N."/>
            <person name="Barry K."/>
            <person name="Chen C."/>
            <person name="Wang M."/>
            <person name="Lipzen A."/>
            <person name="Daum C."/>
            <person name="Saski C.A."/>
            <person name="Payton A.C."/>
            <person name="Mcbreen J.C."/>
            <person name="Conrad R.E."/>
            <person name="Kollar L.M."/>
            <person name="Olsson S."/>
            <person name="Huttunen S."/>
            <person name="Landis J.B."/>
            <person name="Wickett N.J."/>
            <person name="Johnson M.G."/>
            <person name="Rensing S.A."/>
            <person name="Grimwood J."/>
            <person name="Schmutz J."/>
            <person name="Mcdaniel S.F."/>
        </authorList>
    </citation>
    <scope>NUCLEOTIDE SEQUENCE</scope>
    <source>
        <strain evidence="2">R40</strain>
    </source>
</reference>
<keyword evidence="1" id="KW-0732">Signal</keyword>
<dbReference type="AlphaFoldDB" id="A0A8T0HSD3"/>
<accession>A0A8T0HSD3</accession>
<organism evidence="2 3">
    <name type="scientific">Ceratodon purpureus</name>
    <name type="common">Fire moss</name>
    <name type="synonym">Dicranum purpureum</name>
    <dbReference type="NCBI Taxonomy" id="3225"/>
    <lineage>
        <taxon>Eukaryota</taxon>
        <taxon>Viridiplantae</taxon>
        <taxon>Streptophyta</taxon>
        <taxon>Embryophyta</taxon>
        <taxon>Bryophyta</taxon>
        <taxon>Bryophytina</taxon>
        <taxon>Bryopsida</taxon>
        <taxon>Dicranidae</taxon>
        <taxon>Pseudoditrichales</taxon>
        <taxon>Ditrichaceae</taxon>
        <taxon>Ceratodon</taxon>
    </lineage>
</organism>
<comment type="caution">
    <text evidence="2">The sequence shown here is derived from an EMBL/GenBank/DDBJ whole genome shotgun (WGS) entry which is preliminary data.</text>
</comment>
<protein>
    <recommendedName>
        <fullName evidence="4">Secreted protein</fullName>
    </recommendedName>
</protein>
<feature type="chain" id="PRO_5035734068" description="Secreted protein" evidence="1">
    <location>
        <begin position="17"/>
        <end position="80"/>
    </location>
</feature>
<keyword evidence="3" id="KW-1185">Reference proteome</keyword>